<sequence>SPSNVTCRFQCQVPGSSDQELEPKSPNKRKEGNPTRENVRLNGVCMFAYLSRIGNDIGGMQRDKTRSFGLSRKCFPGQMDVRKLLQSMNDKAHPPPLLSCSDGDEDHVQDDITTMELQNIATHKSQNKLAQPESNGYPLQTPSERAFDTIPEENEDLAKSDFPINDVKPVVVDDAGSLFDSEASDLEAEEASHEIVYSAMTQLVQPQEVNLVNLMDKMDVGNENVPPTLRRLHKFLKIVSHLSFSCVFIYFLYVFLFP</sequence>
<feature type="transmembrane region" description="Helical" evidence="2">
    <location>
        <begin position="238"/>
        <end position="256"/>
    </location>
</feature>
<dbReference type="AlphaFoldDB" id="A0A0A9YUA9"/>
<reference evidence="3" key="1">
    <citation type="journal article" date="2014" name="PLoS ONE">
        <title>Transcriptome-Based Identification of ABC Transporters in the Western Tarnished Plant Bug Lygus hesperus.</title>
        <authorList>
            <person name="Hull J.J."/>
            <person name="Chaney K."/>
            <person name="Geib S.M."/>
            <person name="Fabrick J.A."/>
            <person name="Brent C.S."/>
            <person name="Walsh D."/>
            <person name="Lavine L.C."/>
        </authorList>
    </citation>
    <scope>NUCLEOTIDE SEQUENCE</scope>
</reference>
<feature type="non-terminal residue" evidence="3">
    <location>
        <position position="1"/>
    </location>
</feature>
<evidence type="ECO:0000313" key="4">
    <source>
        <dbReference type="EMBL" id="JAG49063.1"/>
    </source>
</evidence>
<dbReference type="EMBL" id="GBHO01008921">
    <property type="protein sequence ID" value="JAG34683.1"/>
    <property type="molecule type" value="Transcribed_RNA"/>
</dbReference>
<feature type="region of interest" description="Disordered" evidence="1">
    <location>
        <begin position="1"/>
        <end position="37"/>
    </location>
</feature>
<dbReference type="EMBL" id="GBRD01016764">
    <property type="protein sequence ID" value="JAG49063.1"/>
    <property type="molecule type" value="Transcribed_RNA"/>
</dbReference>
<feature type="compositionally biased region" description="Basic and acidic residues" evidence="1">
    <location>
        <begin position="21"/>
        <end position="37"/>
    </location>
</feature>
<keyword evidence="2" id="KW-0472">Membrane</keyword>
<organism evidence="3">
    <name type="scientific">Lygus hesperus</name>
    <name type="common">Western plant bug</name>
    <dbReference type="NCBI Taxonomy" id="30085"/>
    <lineage>
        <taxon>Eukaryota</taxon>
        <taxon>Metazoa</taxon>
        <taxon>Ecdysozoa</taxon>
        <taxon>Arthropoda</taxon>
        <taxon>Hexapoda</taxon>
        <taxon>Insecta</taxon>
        <taxon>Pterygota</taxon>
        <taxon>Neoptera</taxon>
        <taxon>Paraneoptera</taxon>
        <taxon>Hemiptera</taxon>
        <taxon>Heteroptera</taxon>
        <taxon>Panheteroptera</taxon>
        <taxon>Cimicomorpha</taxon>
        <taxon>Miridae</taxon>
        <taxon>Mirini</taxon>
        <taxon>Lygus</taxon>
    </lineage>
</organism>
<gene>
    <name evidence="3" type="ORF">CM83_14662</name>
</gene>
<evidence type="ECO:0000256" key="2">
    <source>
        <dbReference type="SAM" id="Phobius"/>
    </source>
</evidence>
<evidence type="ECO:0000256" key="1">
    <source>
        <dbReference type="SAM" id="MobiDB-lite"/>
    </source>
</evidence>
<name>A0A0A9YUA9_LYGHE</name>
<evidence type="ECO:0000313" key="3">
    <source>
        <dbReference type="EMBL" id="JAG34683.1"/>
    </source>
</evidence>
<feature type="compositionally biased region" description="Polar residues" evidence="1">
    <location>
        <begin position="1"/>
        <end position="18"/>
    </location>
</feature>
<protein>
    <submittedName>
        <fullName evidence="3">Uncharacterized protein</fullName>
    </submittedName>
</protein>
<keyword evidence="2" id="KW-1133">Transmembrane helix</keyword>
<keyword evidence="2" id="KW-0812">Transmembrane</keyword>
<feature type="non-terminal residue" evidence="3">
    <location>
        <position position="258"/>
    </location>
</feature>
<proteinExistence type="predicted"/>
<reference evidence="3" key="2">
    <citation type="submission" date="2014-07" db="EMBL/GenBank/DDBJ databases">
        <authorList>
            <person name="Hull J."/>
        </authorList>
    </citation>
    <scope>NUCLEOTIDE SEQUENCE</scope>
</reference>
<reference evidence="4" key="3">
    <citation type="submission" date="2014-09" db="EMBL/GenBank/DDBJ databases">
        <authorList>
            <person name="Magalhaes I.L.F."/>
            <person name="Oliveira U."/>
            <person name="Santos F.R."/>
            <person name="Vidigal T.H.D.A."/>
            <person name="Brescovit A.D."/>
            <person name="Santos A.J."/>
        </authorList>
    </citation>
    <scope>NUCLEOTIDE SEQUENCE</scope>
</reference>
<accession>A0A0A9YUA9</accession>